<dbReference type="GO" id="GO:0033585">
    <property type="term" value="P:L-phenylalanine biosynthetic process from chorismate via phenylpyruvate"/>
    <property type="evidence" value="ECO:0007669"/>
    <property type="project" value="TreeGrafter"/>
</dbReference>
<protein>
    <submittedName>
        <fullName evidence="7">Tyrosine aminotransferase, tyrosine repressible</fullName>
        <ecNumber evidence="7">2.6.1.57</ecNumber>
    </submittedName>
</protein>
<evidence type="ECO:0000256" key="2">
    <source>
        <dbReference type="ARBA" id="ARBA00011738"/>
    </source>
</evidence>
<evidence type="ECO:0000313" key="7">
    <source>
        <dbReference type="EMBL" id="VDY46524.1"/>
    </source>
</evidence>
<dbReference type="Pfam" id="PF00155">
    <property type="entry name" value="Aminotran_1_2"/>
    <property type="match status" value="1"/>
</dbReference>
<dbReference type="GO" id="GO:0042802">
    <property type="term" value="F:identical protein binding"/>
    <property type="evidence" value="ECO:0007669"/>
    <property type="project" value="TreeGrafter"/>
</dbReference>
<dbReference type="GO" id="GO:0030170">
    <property type="term" value="F:pyridoxal phosphate binding"/>
    <property type="evidence" value="ECO:0007669"/>
    <property type="project" value="InterPro"/>
</dbReference>
<reference evidence="7 8" key="1">
    <citation type="submission" date="2018-12" db="EMBL/GenBank/DDBJ databases">
        <authorList>
            <consortium name="Pathogen Informatics"/>
        </authorList>
    </citation>
    <scope>NUCLEOTIDE SEQUENCE [LARGE SCALE GENOMIC DNA]</scope>
    <source>
        <strain evidence="7 8">NCTC7102</strain>
    </source>
</reference>
<dbReference type="InterPro" id="IPR000796">
    <property type="entry name" value="Asp_trans"/>
</dbReference>
<evidence type="ECO:0000256" key="4">
    <source>
        <dbReference type="ARBA" id="ARBA00022679"/>
    </source>
</evidence>
<evidence type="ECO:0000256" key="1">
    <source>
        <dbReference type="ARBA" id="ARBA00001933"/>
    </source>
</evidence>
<dbReference type="InterPro" id="IPR015424">
    <property type="entry name" value="PyrdxlP-dep_Trfase"/>
</dbReference>
<evidence type="ECO:0000256" key="3">
    <source>
        <dbReference type="ARBA" id="ARBA00022576"/>
    </source>
</evidence>
<keyword evidence="3 7" id="KW-0032">Aminotransferase</keyword>
<name>A0A447JQ35_SALET</name>
<dbReference type="SUPFAM" id="SSF53383">
    <property type="entry name" value="PLP-dependent transferases"/>
    <property type="match status" value="1"/>
</dbReference>
<keyword evidence="4 7" id="KW-0808">Transferase</keyword>
<evidence type="ECO:0000259" key="6">
    <source>
        <dbReference type="Pfam" id="PF00155"/>
    </source>
</evidence>
<comment type="subunit">
    <text evidence="2">Homodimer.</text>
</comment>
<keyword evidence="5" id="KW-0663">Pyridoxal phosphate</keyword>
<feature type="domain" description="Aminotransferase class I/classII large" evidence="6">
    <location>
        <begin position="1"/>
        <end position="79"/>
    </location>
</feature>
<evidence type="ECO:0000256" key="5">
    <source>
        <dbReference type="ARBA" id="ARBA00022898"/>
    </source>
</evidence>
<accession>A0A447JQ35</accession>
<dbReference type="Gene3D" id="3.90.1150.10">
    <property type="entry name" value="Aspartate Aminotransferase, domain 1"/>
    <property type="match status" value="1"/>
</dbReference>
<dbReference type="GO" id="GO:0004838">
    <property type="term" value="F:L-tyrosine-2-oxoglutarate transaminase activity"/>
    <property type="evidence" value="ECO:0007669"/>
    <property type="project" value="TreeGrafter"/>
</dbReference>
<sequence length="83" mass="9472">MRNRIISMRQTLVKELKAEMPDRNFDYLLQQRGMFSYTGLSAEQVERLRDEFGVYLIASGRMCVAGLNASNVHRVAKAFAAVM</sequence>
<dbReference type="PANTHER" id="PTHR11879:SF37">
    <property type="entry name" value="AROMATIC-AMINO-ACID AMINOTRANSFERASE"/>
    <property type="match status" value="1"/>
</dbReference>
<dbReference type="EMBL" id="LR133909">
    <property type="protein sequence ID" value="VDY46524.1"/>
    <property type="molecule type" value="Genomic_DNA"/>
</dbReference>
<organism evidence="7 8">
    <name type="scientific">Salmonella enterica subsp. enterica serovar Daytona</name>
    <dbReference type="NCBI Taxonomy" id="1962639"/>
    <lineage>
        <taxon>Bacteria</taxon>
        <taxon>Pseudomonadati</taxon>
        <taxon>Pseudomonadota</taxon>
        <taxon>Gammaproteobacteria</taxon>
        <taxon>Enterobacterales</taxon>
        <taxon>Enterobacteriaceae</taxon>
        <taxon>Salmonella</taxon>
    </lineage>
</organism>
<dbReference type="EC" id="2.6.1.57" evidence="7"/>
<dbReference type="InterPro" id="IPR015422">
    <property type="entry name" value="PyrdxlP-dep_Trfase_small"/>
</dbReference>
<gene>
    <name evidence="7" type="primary">tyrB_1</name>
    <name evidence="7" type="ORF">NCTC7102_05589</name>
</gene>
<dbReference type="InterPro" id="IPR004839">
    <property type="entry name" value="Aminotransferase_I/II_large"/>
</dbReference>
<dbReference type="AlphaFoldDB" id="A0A447JQ35"/>
<proteinExistence type="predicted"/>
<comment type="cofactor">
    <cofactor evidence="1">
        <name>pyridoxal 5'-phosphate</name>
        <dbReference type="ChEBI" id="CHEBI:597326"/>
    </cofactor>
</comment>
<dbReference type="PANTHER" id="PTHR11879">
    <property type="entry name" value="ASPARTATE AMINOTRANSFERASE"/>
    <property type="match status" value="1"/>
</dbReference>
<evidence type="ECO:0000313" key="8">
    <source>
        <dbReference type="Proteomes" id="UP000281393"/>
    </source>
</evidence>
<dbReference type="GO" id="GO:0005829">
    <property type="term" value="C:cytosol"/>
    <property type="evidence" value="ECO:0007669"/>
    <property type="project" value="TreeGrafter"/>
</dbReference>
<dbReference type="Proteomes" id="UP000281393">
    <property type="component" value="Chromosome"/>
</dbReference>